<evidence type="ECO:0000313" key="3">
    <source>
        <dbReference type="Proteomes" id="UP000677054"/>
    </source>
</evidence>
<protein>
    <recommendedName>
        <fullName evidence="1">ZP domain-containing protein</fullName>
    </recommendedName>
</protein>
<evidence type="ECO:0000313" key="2">
    <source>
        <dbReference type="EMBL" id="CAD7240357.1"/>
    </source>
</evidence>
<dbReference type="Proteomes" id="UP000677054">
    <property type="component" value="Unassembled WGS sequence"/>
</dbReference>
<dbReference type="InterPro" id="IPR001507">
    <property type="entry name" value="ZP_dom"/>
</dbReference>
<reference evidence="2" key="1">
    <citation type="submission" date="2020-11" db="EMBL/GenBank/DDBJ databases">
        <authorList>
            <person name="Tran Van P."/>
        </authorList>
    </citation>
    <scope>NUCLEOTIDE SEQUENCE</scope>
</reference>
<name>A0A7R8WY66_9CRUS</name>
<sequence length="905" mass="101950">MRLCTFGLRSQDVWRNGASLELLMRALEGGEGEGDSAWYERDFCPGLSVSPHRPASLDLGSAVTFSGAYASDLRPAPLESEWVEALGMEQVPMERGCHSRQVSPAKKEEIHFLHLDLDPLLHRDSKSKPEVELELVGGEEEWEMGKVVIGLDSDFPVKWVIVPPSMRPPTKKSTIIWRTQGETSAHRIIVADMEQTRGNRIQRSVPSVCMEGPVRVYTRERNQKGDSGMHPGRQHLCVEGVKYDEAPPDHARLISCSPLKSPFTHNGIMIVGSHFFPNAASPQKLQLLPPRPLLSPPIPPSPHPLSHLSTRSSISPLLLHFPTPSHQFRPSTSPARIVRSVHGFEVGKGGELVLWGGEDTALERRKKKTGTAFLRTILRRYEALSSFAYLRYPLQRIRLHLATGWNRAWKCDPDSRDVHDIHHVTAWKKIPKSVDGCFNQLHWGSNSKDVHLLEAVGEQRLRLSILLRPCFHPLSENKGNVTLLLKGNRAWEIRVHHLLHRPHVTVVAEGEVSNPEDHLVFYVESTEFPDEFDKLLLHATLHYGLPASYIRISDPTVDTLELCLAPKDPNLVGALSVRCGNSGFLLTVPLRVLKQIHIKPEQLTVRIRKRNCVEPHRNRTHVLLEIPYNDCGTNIYSLGSSFSYVNHVRILTKLDTKWDGEKQPLTIMLQCKYGLLDLPSSPRLLQEEADGQGEVKHKIEVVDWEKRRPLPPLSTFTWSQRVYIRISTLGLERFDGGEAKMETMMNRCWVSDSHGHGEMGKQNLMLLDTNCSLSSASSARLFKSHHHPILAFSIADAFKGFESFYIFCEVGLCSRRGITETSDMPSLFESPNANEEDQVGNLKGGAKYLPPYLQTKPANAFGRKEDVGRSQSKFFALGLFIFASNHIHPRPLPPFYRMVGTKAMD</sequence>
<dbReference type="EMBL" id="LR899542">
    <property type="protein sequence ID" value="CAD7240357.1"/>
    <property type="molecule type" value="Genomic_DNA"/>
</dbReference>
<proteinExistence type="predicted"/>
<feature type="domain" description="ZP" evidence="1">
    <location>
        <begin position="578"/>
        <end position="829"/>
    </location>
</feature>
<gene>
    <name evidence="2" type="ORF">DSTB1V02_LOCUS381</name>
</gene>
<dbReference type="SMART" id="SM00241">
    <property type="entry name" value="ZP"/>
    <property type="match status" value="1"/>
</dbReference>
<keyword evidence="3" id="KW-1185">Reference proteome</keyword>
<evidence type="ECO:0000259" key="1">
    <source>
        <dbReference type="PROSITE" id="PS51034"/>
    </source>
</evidence>
<dbReference type="Gene3D" id="2.60.40.3210">
    <property type="entry name" value="Zona pellucida, ZP-N domain"/>
    <property type="match status" value="1"/>
</dbReference>
<dbReference type="Pfam" id="PF23344">
    <property type="entry name" value="ZP-N"/>
    <property type="match status" value="1"/>
</dbReference>
<dbReference type="PROSITE" id="PS51034">
    <property type="entry name" value="ZP_2"/>
    <property type="match status" value="1"/>
</dbReference>
<organism evidence="2">
    <name type="scientific">Darwinula stevensoni</name>
    <dbReference type="NCBI Taxonomy" id="69355"/>
    <lineage>
        <taxon>Eukaryota</taxon>
        <taxon>Metazoa</taxon>
        <taxon>Ecdysozoa</taxon>
        <taxon>Arthropoda</taxon>
        <taxon>Crustacea</taxon>
        <taxon>Oligostraca</taxon>
        <taxon>Ostracoda</taxon>
        <taxon>Podocopa</taxon>
        <taxon>Podocopida</taxon>
        <taxon>Darwinulocopina</taxon>
        <taxon>Darwinuloidea</taxon>
        <taxon>Darwinulidae</taxon>
        <taxon>Darwinula</taxon>
    </lineage>
</organism>
<dbReference type="EMBL" id="CAJPEV010000025">
    <property type="protein sequence ID" value="CAG0879008.1"/>
    <property type="molecule type" value="Genomic_DNA"/>
</dbReference>
<accession>A0A7R8WY66</accession>
<dbReference type="AlphaFoldDB" id="A0A7R8WY66"/>
<dbReference type="InterPro" id="IPR055356">
    <property type="entry name" value="ZP-N"/>
</dbReference>